<feature type="region of interest" description="Disordered" evidence="1">
    <location>
        <begin position="72"/>
        <end position="142"/>
    </location>
</feature>
<evidence type="ECO:0000313" key="3">
    <source>
        <dbReference type="Proteomes" id="UP000828390"/>
    </source>
</evidence>
<comment type="caution">
    <text evidence="2">The sequence shown here is derived from an EMBL/GenBank/DDBJ whole genome shotgun (WGS) entry which is preliminary data.</text>
</comment>
<evidence type="ECO:0000256" key="1">
    <source>
        <dbReference type="SAM" id="MobiDB-lite"/>
    </source>
</evidence>
<dbReference type="EMBL" id="JAIWYP010000005">
    <property type="protein sequence ID" value="KAH3824145.1"/>
    <property type="molecule type" value="Genomic_DNA"/>
</dbReference>
<keyword evidence="3" id="KW-1185">Reference proteome</keyword>
<sequence>MVVKSSFDQGRVVKKACKCKQQICFHEHDAAKFVQECSSSKTDQIIDISCDADNYVDSVLLSQPIAVPVMRTPVNSRKRNRSAPEADSERKKVKIASLTSLDSEKEKRPVSKATRNLVNSSKSKKNSDLKSSRPNDETNNMSVNSEIYVAEVHFTAGDNPDFTHMDILAKMLFTMTCDMRTMSANMQSVNTNMSDMIRKVHERIDVIEKAVEEKVTNKLTSTIDKRITSEINKLNEVVHEKVENAKKTFLLNVCQISTMLVTL</sequence>
<accession>A0A9D4GYP8</accession>
<dbReference type="AlphaFoldDB" id="A0A9D4GYP8"/>
<proteinExistence type="predicted"/>
<protein>
    <submittedName>
        <fullName evidence="2">Uncharacterized protein</fullName>
    </submittedName>
</protein>
<dbReference type="Proteomes" id="UP000828390">
    <property type="component" value="Unassembled WGS sequence"/>
</dbReference>
<reference evidence="2" key="1">
    <citation type="journal article" date="2019" name="bioRxiv">
        <title>The Genome of the Zebra Mussel, Dreissena polymorpha: A Resource for Invasive Species Research.</title>
        <authorList>
            <person name="McCartney M.A."/>
            <person name="Auch B."/>
            <person name="Kono T."/>
            <person name="Mallez S."/>
            <person name="Zhang Y."/>
            <person name="Obille A."/>
            <person name="Becker A."/>
            <person name="Abrahante J.E."/>
            <person name="Garbe J."/>
            <person name="Badalamenti J.P."/>
            <person name="Herman A."/>
            <person name="Mangelson H."/>
            <person name="Liachko I."/>
            <person name="Sullivan S."/>
            <person name="Sone E.D."/>
            <person name="Koren S."/>
            <person name="Silverstein K.A.T."/>
            <person name="Beckman K.B."/>
            <person name="Gohl D.M."/>
        </authorList>
    </citation>
    <scope>NUCLEOTIDE SEQUENCE</scope>
    <source>
        <strain evidence="2">Duluth1</strain>
        <tissue evidence="2">Whole animal</tissue>
    </source>
</reference>
<gene>
    <name evidence="2" type="ORF">DPMN_125974</name>
</gene>
<organism evidence="2 3">
    <name type="scientific">Dreissena polymorpha</name>
    <name type="common">Zebra mussel</name>
    <name type="synonym">Mytilus polymorpha</name>
    <dbReference type="NCBI Taxonomy" id="45954"/>
    <lineage>
        <taxon>Eukaryota</taxon>
        <taxon>Metazoa</taxon>
        <taxon>Spiralia</taxon>
        <taxon>Lophotrochozoa</taxon>
        <taxon>Mollusca</taxon>
        <taxon>Bivalvia</taxon>
        <taxon>Autobranchia</taxon>
        <taxon>Heteroconchia</taxon>
        <taxon>Euheterodonta</taxon>
        <taxon>Imparidentia</taxon>
        <taxon>Neoheterodontei</taxon>
        <taxon>Myida</taxon>
        <taxon>Dreissenoidea</taxon>
        <taxon>Dreissenidae</taxon>
        <taxon>Dreissena</taxon>
    </lineage>
</organism>
<evidence type="ECO:0000313" key="2">
    <source>
        <dbReference type="EMBL" id="KAH3824145.1"/>
    </source>
</evidence>
<name>A0A9D4GYP8_DREPO</name>
<feature type="compositionally biased region" description="Basic and acidic residues" evidence="1">
    <location>
        <begin position="125"/>
        <end position="136"/>
    </location>
</feature>
<reference evidence="2" key="2">
    <citation type="submission" date="2020-11" db="EMBL/GenBank/DDBJ databases">
        <authorList>
            <person name="McCartney M.A."/>
            <person name="Auch B."/>
            <person name="Kono T."/>
            <person name="Mallez S."/>
            <person name="Becker A."/>
            <person name="Gohl D.M."/>
            <person name="Silverstein K.A.T."/>
            <person name="Koren S."/>
            <person name="Bechman K.B."/>
            <person name="Herman A."/>
            <person name="Abrahante J.E."/>
            <person name="Garbe J."/>
        </authorList>
    </citation>
    <scope>NUCLEOTIDE SEQUENCE</scope>
    <source>
        <strain evidence="2">Duluth1</strain>
        <tissue evidence="2">Whole animal</tissue>
    </source>
</reference>